<evidence type="ECO:0000313" key="2">
    <source>
        <dbReference type="EMBL" id="CAI5735901.1"/>
    </source>
</evidence>
<keyword evidence="3" id="KW-1185">Reference proteome</keyword>
<protein>
    <recommendedName>
        <fullName evidence="1">C5orf34-like C-terminal domain-containing protein</fullName>
    </recommendedName>
</protein>
<dbReference type="PANTHER" id="PTHR34531:SF1">
    <property type="entry name" value="CHROMOSOME 5 OPEN READING FRAME 34"/>
    <property type="match status" value="1"/>
</dbReference>
<dbReference type="EMBL" id="CANTFL010001293">
    <property type="protein sequence ID" value="CAI5735901.1"/>
    <property type="molecule type" value="Genomic_DNA"/>
</dbReference>
<sequence>MPAPQTKRRRCVVLEDGTTIGCHQRNVHETHIVVLEPAGHTYLYIQPDGTQTRHLTSAALSSQRTTVIDTLNLRNRFSSHLPYLCRRLLDTKDVRYQRRISTQRARWPLHQGKVKVATLYNSLAKGFELQSMEGAAKVRLHASGQVVELYYSIEVKASDDDGKEGSSDCAHYTTLRQSFAISQTPASFDFPVRFLSAARAAWEEDPEAEIEYARYDEETSVRTRVSLLPGNGAFAARPAFAVLVAGNDSGGGAGEKGLTLAEILRVAALPSKMLYRRVMVEVIGEEATLFVSRKSSHIQPEVVVRLDQDHSLLTARDGFFSWYDEAGRLQHRFTRETIPPSSALDTERTSISVVSICQHVDFVLQAFKYASETLQLNLSPSPLLQDEIKLVEEVENKAGRFRAFCDGRIRVAFADRTILQVERGGDLCSFLFADGSASQTTLPSAPLRHRVYIYQALEFGDWAFSTHEQRMQRHVERQEAQTIVAQELQRISVCCKMNSGPSLRLKCSGKKTVSQIGAVRGMDGQTPLPALSLVEVQRLQAATLQHIVSVDHALHDAAACVAPSTPTSTVND</sequence>
<accession>A0AAV0UFZ3</accession>
<dbReference type="Pfam" id="PF15016">
    <property type="entry name" value="C5orf34_C"/>
    <property type="match status" value="1"/>
</dbReference>
<proteinExistence type="predicted"/>
<feature type="domain" description="C5orf34-like C-terminal" evidence="1">
    <location>
        <begin position="395"/>
        <end position="461"/>
    </location>
</feature>
<dbReference type="AlphaFoldDB" id="A0AAV0UFZ3"/>
<evidence type="ECO:0000259" key="1">
    <source>
        <dbReference type="Pfam" id="PF15016"/>
    </source>
</evidence>
<evidence type="ECO:0000313" key="3">
    <source>
        <dbReference type="Proteomes" id="UP001162031"/>
    </source>
</evidence>
<dbReference type="InterPro" id="IPR027865">
    <property type="entry name" value="C5orf34-like_C"/>
</dbReference>
<dbReference type="PANTHER" id="PTHR34531">
    <property type="entry name" value="ZGC:153352"/>
    <property type="match status" value="1"/>
</dbReference>
<name>A0AAV0UFZ3_HYABA</name>
<comment type="caution">
    <text evidence="2">The sequence shown here is derived from an EMBL/GenBank/DDBJ whole genome shotgun (WGS) entry which is preliminary data.</text>
</comment>
<dbReference type="InterPro" id="IPR053901">
    <property type="entry name" value="C5orf34-like"/>
</dbReference>
<reference evidence="2" key="1">
    <citation type="submission" date="2022-12" db="EMBL/GenBank/DDBJ databases">
        <authorList>
            <person name="Webb A."/>
        </authorList>
    </citation>
    <scope>NUCLEOTIDE SEQUENCE</scope>
    <source>
        <strain evidence="2">Hp1</strain>
    </source>
</reference>
<organism evidence="2 3">
    <name type="scientific">Hyaloperonospora brassicae</name>
    <name type="common">Brassica downy mildew</name>
    <name type="synonym">Peronospora brassicae</name>
    <dbReference type="NCBI Taxonomy" id="162125"/>
    <lineage>
        <taxon>Eukaryota</taxon>
        <taxon>Sar</taxon>
        <taxon>Stramenopiles</taxon>
        <taxon>Oomycota</taxon>
        <taxon>Peronosporomycetes</taxon>
        <taxon>Peronosporales</taxon>
        <taxon>Peronosporaceae</taxon>
        <taxon>Hyaloperonospora</taxon>
    </lineage>
</organism>
<gene>
    <name evidence="2" type="ORF">HBR001_LOCUS6642</name>
</gene>
<dbReference type="Proteomes" id="UP001162031">
    <property type="component" value="Unassembled WGS sequence"/>
</dbReference>